<evidence type="ECO:0000313" key="9">
    <source>
        <dbReference type="EMBL" id="MBM7703920.1"/>
    </source>
</evidence>
<evidence type="ECO:0000256" key="4">
    <source>
        <dbReference type="ARBA" id="ARBA00022475"/>
    </source>
</evidence>
<dbReference type="RefSeq" id="WP_205187913.1">
    <property type="nucleotide sequence ID" value="NZ_JAFBFC010000004.1"/>
</dbReference>
<keyword evidence="10" id="KW-1185">Reference proteome</keyword>
<dbReference type="PROSITE" id="PS01303">
    <property type="entry name" value="BCCT"/>
    <property type="match status" value="1"/>
</dbReference>
<sequence length="520" mass="56777">MQDNKKQQPVFIWALLVCSIFIVWGFIPASSLGSFSLDAVTTSIQTGLLANFGWLYLLVATGLLVFALFLVFSKYGKIRLGKDDDRPEYSNLSWFGMLFSAGMGIGLVFWGVSEPLSHYYNPPIGEGATTESANLAMRYSFFHWGLHAWALYAVVALVIAYFTFRKNAPGTISATVTPLFKQAPDSFMGKVIDVLATFATVFGVAATLGFGAKQIGGGLHYLFPSINNNITTILIIIAVVTVLFMISALTGLDRGVKILSNVNIVIATTLCAFLLIFGPTNFIMSFFTTTLGTYIQNLPSMSLRLNPINQDGATWVKDWTILYWAWWIAWSPFVGTFIARVSKGRTIREFLLGVLFIPALYCVLWFSVFGGTGLHMEIFKEANIYQQIQLIGPEVGLFATFEGFGSMGFVLSIVAILLISVFFITSADSAMYVLGMQTSGGSLNPSTAIKVTWGIILSSTAAVLLYSGGLGALERASILAAFPFMFVIIMMCASLIKELRKEAMISSKQKPKAVVNKKGA</sequence>
<feature type="transmembrane region" description="Helical" evidence="8">
    <location>
        <begin position="478"/>
        <end position="496"/>
    </location>
</feature>
<feature type="transmembrane region" description="Helical" evidence="8">
    <location>
        <begin position="447"/>
        <end position="466"/>
    </location>
</feature>
<organism evidence="9 10">
    <name type="scientific">Priestia iocasae</name>
    <dbReference type="NCBI Taxonomy" id="2291674"/>
    <lineage>
        <taxon>Bacteria</taxon>
        <taxon>Bacillati</taxon>
        <taxon>Bacillota</taxon>
        <taxon>Bacilli</taxon>
        <taxon>Bacillales</taxon>
        <taxon>Bacillaceae</taxon>
        <taxon>Priestia</taxon>
    </lineage>
</organism>
<dbReference type="InterPro" id="IPR000060">
    <property type="entry name" value="BCCT_transptr"/>
</dbReference>
<keyword evidence="6 8" id="KW-1133">Transmembrane helix</keyword>
<keyword evidence="7 8" id="KW-0472">Membrane</keyword>
<feature type="transmembrane region" description="Helical" evidence="8">
    <location>
        <begin position="230"/>
        <end position="252"/>
    </location>
</feature>
<feature type="transmembrane region" description="Helical" evidence="8">
    <location>
        <begin position="321"/>
        <end position="338"/>
    </location>
</feature>
<protein>
    <submittedName>
        <fullName evidence="9">Glycine betaine transporter</fullName>
    </submittedName>
</protein>
<evidence type="ECO:0000256" key="1">
    <source>
        <dbReference type="ARBA" id="ARBA00004651"/>
    </source>
</evidence>
<name>A0ABS2QWQ9_9BACI</name>
<feature type="transmembrane region" description="Helical" evidence="8">
    <location>
        <begin position="350"/>
        <end position="369"/>
    </location>
</feature>
<dbReference type="PANTHER" id="PTHR30047:SF7">
    <property type="entry name" value="HIGH-AFFINITY CHOLINE TRANSPORT PROTEIN"/>
    <property type="match status" value="1"/>
</dbReference>
<feature type="transmembrane region" description="Helical" evidence="8">
    <location>
        <begin position="12"/>
        <end position="33"/>
    </location>
</feature>
<keyword evidence="4" id="KW-1003">Cell membrane</keyword>
<gene>
    <name evidence="9" type="ORF">JOC83_002769</name>
</gene>
<dbReference type="Pfam" id="PF02028">
    <property type="entry name" value="BCCT"/>
    <property type="match status" value="1"/>
</dbReference>
<feature type="transmembrane region" description="Helical" evidence="8">
    <location>
        <begin position="264"/>
        <end position="287"/>
    </location>
</feature>
<feature type="transmembrane region" description="Helical" evidence="8">
    <location>
        <begin position="191"/>
        <end position="210"/>
    </location>
</feature>
<evidence type="ECO:0000256" key="5">
    <source>
        <dbReference type="ARBA" id="ARBA00022692"/>
    </source>
</evidence>
<reference evidence="9 10" key="1">
    <citation type="submission" date="2021-01" db="EMBL/GenBank/DDBJ databases">
        <title>Genomic Encyclopedia of Type Strains, Phase IV (KMG-IV): sequencing the most valuable type-strain genomes for metagenomic binning, comparative biology and taxonomic classification.</title>
        <authorList>
            <person name="Goeker M."/>
        </authorList>
    </citation>
    <scope>NUCLEOTIDE SEQUENCE [LARGE SCALE GENOMIC DNA]</scope>
    <source>
        <strain evidence="9 10">DSM 104297</strain>
    </source>
</reference>
<evidence type="ECO:0000256" key="3">
    <source>
        <dbReference type="ARBA" id="ARBA00022448"/>
    </source>
</evidence>
<comment type="subcellular location">
    <subcellularLocation>
        <location evidence="1">Cell membrane</location>
        <topology evidence="1">Multi-pass membrane protein</topology>
    </subcellularLocation>
</comment>
<proteinExistence type="inferred from homology"/>
<evidence type="ECO:0000256" key="2">
    <source>
        <dbReference type="ARBA" id="ARBA00005658"/>
    </source>
</evidence>
<dbReference type="PANTHER" id="PTHR30047">
    <property type="entry name" value="HIGH-AFFINITY CHOLINE TRANSPORT PROTEIN-RELATED"/>
    <property type="match status" value="1"/>
</dbReference>
<evidence type="ECO:0000256" key="7">
    <source>
        <dbReference type="ARBA" id="ARBA00023136"/>
    </source>
</evidence>
<dbReference type="Proteomes" id="UP000809829">
    <property type="component" value="Unassembled WGS sequence"/>
</dbReference>
<feature type="transmembrane region" description="Helical" evidence="8">
    <location>
        <begin position="409"/>
        <end position="435"/>
    </location>
</feature>
<evidence type="ECO:0000313" key="10">
    <source>
        <dbReference type="Proteomes" id="UP000809829"/>
    </source>
</evidence>
<dbReference type="EMBL" id="JAFBFC010000004">
    <property type="protein sequence ID" value="MBM7703920.1"/>
    <property type="molecule type" value="Genomic_DNA"/>
</dbReference>
<feature type="transmembrane region" description="Helical" evidence="8">
    <location>
        <begin position="53"/>
        <end position="72"/>
    </location>
</feature>
<dbReference type="NCBIfam" id="TIGR00842">
    <property type="entry name" value="bcct"/>
    <property type="match status" value="1"/>
</dbReference>
<accession>A0ABS2QWQ9</accession>
<dbReference type="InterPro" id="IPR018093">
    <property type="entry name" value="BCCT_CS"/>
</dbReference>
<evidence type="ECO:0000256" key="8">
    <source>
        <dbReference type="SAM" id="Phobius"/>
    </source>
</evidence>
<feature type="transmembrane region" description="Helical" evidence="8">
    <location>
        <begin position="92"/>
        <end position="112"/>
    </location>
</feature>
<evidence type="ECO:0000256" key="6">
    <source>
        <dbReference type="ARBA" id="ARBA00022989"/>
    </source>
</evidence>
<keyword evidence="3" id="KW-0813">Transport</keyword>
<keyword evidence="5 8" id="KW-0812">Transmembrane</keyword>
<comment type="similarity">
    <text evidence="2">Belongs to the BCCT transporter (TC 2.A.15) family.</text>
</comment>
<feature type="transmembrane region" description="Helical" evidence="8">
    <location>
        <begin position="141"/>
        <end position="164"/>
    </location>
</feature>
<comment type="caution">
    <text evidence="9">The sequence shown here is derived from an EMBL/GenBank/DDBJ whole genome shotgun (WGS) entry which is preliminary data.</text>
</comment>